<organism evidence="1 2">
    <name type="scientific">Streptococcus sanguinis SK115</name>
    <dbReference type="NCBI Taxonomy" id="888810"/>
    <lineage>
        <taxon>Bacteria</taxon>
        <taxon>Bacillati</taxon>
        <taxon>Bacillota</taxon>
        <taxon>Bacilli</taxon>
        <taxon>Lactobacillales</taxon>
        <taxon>Streptococcaceae</taxon>
        <taxon>Streptococcus</taxon>
    </lineage>
</organism>
<dbReference type="HOGENOM" id="CLU_3277530_0_0_9"/>
<proteinExistence type="predicted"/>
<protein>
    <submittedName>
        <fullName evidence="1">Uncharacterized protein</fullName>
    </submittedName>
</protein>
<dbReference type="Proteomes" id="UP000003351">
    <property type="component" value="Unassembled WGS sequence"/>
</dbReference>
<comment type="caution">
    <text evidence="1">The sequence shown here is derived from an EMBL/GenBank/DDBJ whole genome shotgun (WGS) entry which is preliminary data.</text>
</comment>
<gene>
    <name evidence="1" type="ORF">HMPREF9382_2210</name>
</gene>
<evidence type="ECO:0000313" key="1">
    <source>
        <dbReference type="EMBL" id="EGD30719.1"/>
    </source>
</evidence>
<dbReference type="EMBL" id="AEXW01000010">
    <property type="protein sequence ID" value="EGD30719.1"/>
    <property type="molecule type" value="Genomic_DNA"/>
</dbReference>
<dbReference type="PATRIC" id="fig|888810.3.peg.2164"/>
<reference evidence="1 2" key="1">
    <citation type="submission" date="2011-02" db="EMBL/GenBank/DDBJ databases">
        <authorList>
            <person name="Muzny D."/>
            <person name="Qin X."/>
            <person name="Deng J."/>
            <person name="Jiang H."/>
            <person name="Liu Y."/>
            <person name="Qu J."/>
            <person name="Song X.-Z."/>
            <person name="Zhang L."/>
            <person name="Thornton R."/>
            <person name="Coyle M."/>
            <person name="Francisco L."/>
            <person name="Jackson L."/>
            <person name="Javaid M."/>
            <person name="Korchina V."/>
            <person name="Kovar C."/>
            <person name="Mata R."/>
            <person name="Mathew T."/>
            <person name="Ngo R."/>
            <person name="Nguyen L."/>
            <person name="Nguyen N."/>
            <person name="Okwuonu G."/>
            <person name="Ongeri F."/>
            <person name="Pham C."/>
            <person name="Simmons D."/>
            <person name="Wilczek-Boney K."/>
            <person name="Hale W."/>
            <person name="Jakkamsetti A."/>
            <person name="Pham P."/>
            <person name="Ruth R."/>
            <person name="San Lucas F."/>
            <person name="Warren J."/>
            <person name="Zhang J."/>
            <person name="Zhao Z."/>
            <person name="Zhou C."/>
            <person name="Zhu D."/>
            <person name="Lee S."/>
            <person name="Bess C."/>
            <person name="Blankenburg K."/>
            <person name="Forbes L."/>
            <person name="Fu Q."/>
            <person name="Gubbala S."/>
            <person name="Hirani K."/>
            <person name="Jayaseelan J.C."/>
            <person name="Lara F."/>
            <person name="Munidasa M."/>
            <person name="Palculict T."/>
            <person name="Patil S."/>
            <person name="Pu L.-L."/>
            <person name="Saada N."/>
            <person name="Tang L."/>
            <person name="Weissenberger G."/>
            <person name="Zhu Y."/>
            <person name="Hemphill L."/>
            <person name="Shang Y."/>
            <person name="Youmans B."/>
            <person name="Ayvaz T."/>
            <person name="Ross M."/>
            <person name="Santibanez J."/>
            <person name="Aqrawi P."/>
            <person name="Gross S."/>
            <person name="Joshi V."/>
            <person name="Fowler G."/>
            <person name="Nazareth L."/>
            <person name="Reid J."/>
            <person name="Worley K."/>
            <person name="Petrosino J."/>
            <person name="Highlander S."/>
            <person name="Gibbs R."/>
        </authorList>
    </citation>
    <scope>NUCLEOTIDE SEQUENCE [LARGE SCALE GENOMIC DNA]</scope>
    <source>
        <strain evidence="1 2">SK115</strain>
    </source>
</reference>
<sequence>MQTYFAKNKKIRVQLRENQKLIFKEYHLGFFVIFLARNETA</sequence>
<evidence type="ECO:0000313" key="2">
    <source>
        <dbReference type="Proteomes" id="UP000003351"/>
    </source>
</evidence>
<accession>F0IBM5</accession>
<name>F0IBM5_STRSA</name>
<dbReference type="AlphaFoldDB" id="F0IBM5"/>